<keyword evidence="2" id="KW-1185">Reference proteome</keyword>
<comment type="caution">
    <text evidence="1">The sequence shown here is derived from an EMBL/GenBank/DDBJ whole genome shotgun (WGS) entry which is preliminary data.</text>
</comment>
<reference evidence="2" key="1">
    <citation type="journal article" date="2019" name="Int. J. Syst. Evol. Microbiol.">
        <title>The Global Catalogue of Microorganisms (GCM) 10K type strain sequencing project: providing services to taxonomists for standard genome sequencing and annotation.</title>
        <authorList>
            <consortium name="The Broad Institute Genomics Platform"/>
            <consortium name="The Broad Institute Genome Sequencing Center for Infectious Disease"/>
            <person name="Wu L."/>
            <person name="Ma J."/>
        </authorList>
    </citation>
    <scope>NUCLEOTIDE SEQUENCE [LARGE SCALE GENOMIC DNA]</scope>
    <source>
        <strain evidence="2">CCUG 38813</strain>
    </source>
</reference>
<sequence>MLFHGSILSNNGASSKPGAIHAELELWVEVKCNHLNGKTSKANAERAYNRVEPDKLRKHAPYYQTRHQWNHAAPKQAIVQSAVGAPQFAILFTKQPDEDTLARITKQGIQAFSLARFASMIELQLACQ</sequence>
<organism evidence="1 2">
    <name type="scientific">Massilia jejuensis</name>
    <dbReference type="NCBI Taxonomy" id="648894"/>
    <lineage>
        <taxon>Bacteria</taxon>
        <taxon>Pseudomonadati</taxon>
        <taxon>Pseudomonadota</taxon>
        <taxon>Betaproteobacteria</taxon>
        <taxon>Burkholderiales</taxon>
        <taxon>Oxalobacteraceae</taxon>
        <taxon>Telluria group</taxon>
        <taxon>Massilia</taxon>
    </lineage>
</organism>
<accession>A0ABW0PFV7</accession>
<evidence type="ECO:0008006" key="3">
    <source>
        <dbReference type="Google" id="ProtNLM"/>
    </source>
</evidence>
<dbReference type="RefSeq" id="WP_379719738.1">
    <property type="nucleotide sequence ID" value="NZ_JBHSMS010000028.1"/>
</dbReference>
<evidence type="ECO:0000313" key="1">
    <source>
        <dbReference type="EMBL" id="MFC5511305.1"/>
    </source>
</evidence>
<name>A0ABW0PFV7_9BURK</name>
<gene>
    <name evidence="1" type="ORF">ACFPOU_09220</name>
</gene>
<protein>
    <recommendedName>
        <fullName evidence="3">Restriction endonuclease</fullName>
    </recommendedName>
</protein>
<dbReference type="EMBL" id="JBHSMS010000028">
    <property type="protein sequence ID" value="MFC5511305.1"/>
    <property type="molecule type" value="Genomic_DNA"/>
</dbReference>
<proteinExistence type="predicted"/>
<dbReference type="Proteomes" id="UP001596031">
    <property type="component" value="Unassembled WGS sequence"/>
</dbReference>
<evidence type="ECO:0000313" key="2">
    <source>
        <dbReference type="Proteomes" id="UP001596031"/>
    </source>
</evidence>